<dbReference type="Pfam" id="PF13404">
    <property type="entry name" value="HTH_AsnC-type"/>
    <property type="match status" value="1"/>
</dbReference>
<dbReference type="InterPro" id="IPR019887">
    <property type="entry name" value="Tscrpt_reg_AsnC/Lrp_C"/>
</dbReference>
<dbReference type="Proteomes" id="UP000245073">
    <property type="component" value="Unassembled WGS sequence"/>
</dbReference>
<evidence type="ECO:0000313" key="6">
    <source>
        <dbReference type="Proteomes" id="UP000245073"/>
    </source>
</evidence>
<dbReference type="EMBL" id="QDKQ01000071">
    <property type="protein sequence ID" value="PVM82918.1"/>
    <property type="molecule type" value="Genomic_DNA"/>
</dbReference>
<dbReference type="OrthoDB" id="9809462at2"/>
<reference evidence="5 6" key="1">
    <citation type="submission" date="2018-04" db="EMBL/GenBank/DDBJ databases">
        <title>The genome sequence of Caulobacter sp. 744.</title>
        <authorList>
            <person name="Gao J."/>
            <person name="Sun J."/>
        </authorList>
    </citation>
    <scope>NUCLEOTIDE SEQUENCE [LARGE SCALE GENOMIC DNA]</scope>
    <source>
        <strain evidence="5 6">774</strain>
    </source>
</reference>
<dbReference type="InterPro" id="IPR011008">
    <property type="entry name" value="Dimeric_a/b-barrel"/>
</dbReference>
<comment type="caution">
    <text evidence="5">The sequence shown here is derived from an EMBL/GenBank/DDBJ whole genome shotgun (WGS) entry which is preliminary data.</text>
</comment>
<evidence type="ECO:0000256" key="1">
    <source>
        <dbReference type="ARBA" id="ARBA00023015"/>
    </source>
</evidence>
<keyword evidence="2" id="KW-0238">DNA-binding</keyword>
<dbReference type="SUPFAM" id="SSF54909">
    <property type="entry name" value="Dimeric alpha+beta barrel"/>
    <property type="match status" value="1"/>
</dbReference>
<keyword evidence="6" id="KW-1185">Reference proteome</keyword>
<organism evidence="5 6">
    <name type="scientific">Caulobacter endophyticus</name>
    <dbReference type="NCBI Taxonomy" id="2172652"/>
    <lineage>
        <taxon>Bacteria</taxon>
        <taxon>Pseudomonadati</taxon>
        <taxon>Pseudomonadota</taxon>
        <taxon>Alphaproteobacteria</taxon>
        <taxon>Caulobacterales</taxon>
        <taxon>Caulobacteraceae</taxon>
        <taxon>Caulobacter</taxon>
    </lineage>
</organism>
<dbReference type="InterPro" id="IPR000485">
    <property type="entry name" value="AsnC-type_HTH_dom"/>
</dbReference>
<dbReference type="InterPro" id="IPR036390">
    <property type="entry name" value="WH_DNA-bd_sf"/>
</dbReference>
<name>A0A2T9JGV8_9CAUL</name>
<sequence>MHIFDPLDKRLVALLREDGRAPVSRLATQLGVSRQTVESRLGRLIDSGAVLGFTVRVRQDLDPGEVRAVMLIEVVGKSTTAAIRSLRGLPELHSLHTTNGAWDLVAEIRAASLADFDRVLRDVREIPGIQNSETSLLLSSV</sequence>
<dbReference type="GO" id="GO:0043200">
    <property type="term" value="P:response to amino acid"/>
    <property type="evidence" value="ECO:0007669"/>
    <property type="project" value="TreeGrafter"/>
</dbReference>
<dbReference type="Gene3D" id="3.30.70.920">
    <property type="match status" value="1"/>
</dbReference>
<dbReference type="PANTHER" id="PTHR30154">
    <property type="entry name" value="LEUCINE-RESPONSIVE REGULATORY PROTEIN"/>
    <property type="match status" value="1"/>
</dbReference>
<proteinExistence type="predicted"/>
<dbReference type="PRINTS" id="PR00033">
    <property type="entry name" value="HTHASNC"/>
</dbReference>
<dbReference type="GO" id="GO:0005829">
    <property type="term" value="C:cytosol"/>
    <property type="evidence" value="ECO:0007669"/>
    <property type="project" value="TreeGrafter"/>
</dbReference>
<dbReference type="RefSeq" id="WP_109454885.1">
    <property type="nucleotide sequence ID" value="NZ_QDKQ01000071.1"/>
</dbReference>
<dbReference type="PROSITE" id="PS50956">
    <property type="entry name" value="HTH_ASNC_2"/>
    <property type="match status" value="1"/>
</dbReference>
<protein>
    <submittedName>
        <fullName evidence="5">AsnC family transcriptional regulator</fullName>
    </submittedName>
</protein>
<feature type="domain" description="HTH asnC-type" evidence="4">
    <location>
        <begin position="4"/>
        <end position="66"/>
    </location>
</feature>
<dbReference type="AlphaFoldDB" id="A0A2T9JGV8"/>
<evidence type="ECO:0000256" key="3">
    <source>
        <dbReference type="ARBA" id="ARBA00023163"/>
    </source>
</evidence>
<keyword evidence="1" id="KW-0805">Transcription regulation</keyword>
<dbReference type="SMART" id="SM00344">
    <property type="entry name" value="HTH_ASNC"/>
    <property type="match status" value="1"/>
</dbReference>
<evidence type="ECO:0000259" key="4">
    <source>
        <dbReference type="PROSITE" id="PS50956"/>
    </source>
</evidence>
<dbReference type="InterPro" id="IPR036388">
    <property type="entry name" value="WH-like_DNA-bd_sf"/>
</dbReference>
<dbReference type="Gene3D" id="1.10.10.10">
    <property type="entry name" value="Winged helix-like DNA-binding domain superfamily/Winged helix DNA-binding domain"/>
    <property type="match status" value="1"/>
</dbReference>
<dbReference type="SUPFAM" id="SSF46785">
    <property type="entry name" value="Winged helix' DNA-binding domain"/>
    <property type="match status" value="1"/>
</dbReference>
<accession>A0A2T9JGV8</accession>
<evidence type="ECO:0000313" key="5">
    <source>
        <dbReference type="EMBL" id="PVM82918.1"/>
    </source>
</evidence>
<dbReference type="Pfam" id="PF01037">
    <property type="entry name" value="AsnC_trans_reg"/>
    <property type="match status" value="1"/>
</dbReference>
<dbReference type="GO" id="GO:0043565">
    <property type="term" value="F:sequence-specific DNA binding"/>
    <property type="evidence" value="ECO:0007669"/>
    <property type="project" value="InterPro"/>
</dbReference>
<dbReference type="PANTHER" id="PTHR30154:SF53">
    <property type="entry name" value="HTH-TYPE TRANSCRIPTIONAL REGULATOR LRPC"/>
    <property type="match status" value="1"/>
</dbReference>
<gene>
    <name evidence="5" type="ORF">DDF67_21770</name>
</gene>
<evidence type="ECO:0000256" key="2">
    <source>
        <dbReference type="ARBA" id="ARBA00023125"/>
    </source>
</evidence>
<dbReference type="InterPro" id="IPR019888">
    <property type="entry name" value="Tscrpt_reg_AsnC-like"/>
</dbReference>
<keyword evidence="3" id="KW-0804">Transcription</keyword>